<dbReference type="AlphaFoldDB" id="A0A3N4HFN4"/>
<keyword evidence="3" id="KW-1185">Reference proteome</keyword>
<reference evidence="2 3" key="1">
    <citation type="journal article" date="2018" name="Nat. Ecol. Evol.">
        <title>Pezizomycetes genomes reveal the molecular basis of ectomycorrhizal truffle lifestyle.</title>
        <authorList>
            <person name="Murat C."/>
            <person name="Payen T."/>
            <person name="Noel B."/>
            <person name="Kuo A."/>
            <person name="Morin E."/>
            <person name="Chen J."/>
            <person name="Kohler A."/>
            <person name="Krizsan K."/>
            <person name="Balestrini R."/>
            <person name="Da Silva C."/>
            <person name="Montanini B."/>
            <person name="Hainaut M."/>
            <person name="Levati E."/>
            <person name="Barry K.W."/>
            <person name="Belfiori B."/>
            <person name="Cichocki N."/>
            <person name="Clum A."/>
            <person name="Dockter R.B."/>
            <person name="Fauchery L."/>
            <person name="Guy J."/>
            <person name="Iotti M."/>
            <person name="Le Tacon F."/>
            <person name="Lindquist E.A."/>
            <person name="Lipzen A."/>
            <person name="Malagnac F."/>
            <person name="Mello A."/>
            <person name="Molinier V."/>
            <person name="Miyauchi S."/>
            <person name="Poulain J."/>
            <person name="Riccioni C."/>
            <person name="Rubini A."/>
            <person name="Sitrit Y."/>
            <person name="Splivallo R."/>
            <person name="Traeger S."/>
            <person name="Wang M."/>
            <person name="Zifcakova L."/>
            <person name="Wipf D."/>
            <person name="Zambonelli A."/>
            <person name="Paolocci F."/>
            <person name="Nowrousian M."/>
            <person name="Ottonello S."/>
            <person name="Baldrian P."/>
            <person name="Spatafora J.W."/>
            <person name="Henrissat B."/>
            <person name="Nagy L.G."/>
            <person name="Aury J.M."/>
            <person name="Wincker P."/>
            <person name="Grigoriev I.V."/>
            <person name="Bonfante P."/>
            <person name="Martin F.M."/>
        </authorList>
    </citation>
    <scope>NUCLEOTIDE SEQUENCE [LARGE SCALE GENOMIC DNA]</scope>
    <source>
        <strain evidence="2 3">RN42</strain>
    </source>
</reference>
<evidence type="ECO:0000313" key="3">
    <source>
        <dbReference type="Proteomes" id="UP000275078"/>
    </source>
</evidence>
<evidence type="ECO:0000313" key="2">
    <source>
        <dbReference type="EMBL" id="RPA72943.1"/>
    </source>
</evidence>
<sequence length="320" mass="35388">MTAMPSWVKGEPGTAPGFISSSVFETVDYFLGAHGLDKSDPTDAWLADSLLQLYIKLNITMDCIAAQARGYRLYGETDNAGAEASVGLLSRWKDATVLIETGEDDVPRFNVSAADSGQDQANIPLNVFGLYVACASPSCPQFGLKEYLRLKEIGLTMVHFWIRAYGEELLGDLEAKPIGISASHGQVAARAQPTPPPTGQQSRHDDVTAPSALYLQPNRPPQALHLEHIPHLARNQVNSKGDRVGPVVNRTCDYTNCDRYGIVKFQGWAALERHYMEAHDDSYPYLCDKPLENHLQCPASFSDIGAYNNHLKEVRHWYLK</sequence>
<dbReference type="EMBL" id="ML119839">
    <property type="protein sequence ID" value="RPA72943.1"/>
    <property type="molecule type" value="Genomic_DNA"/>
</dbReference>
<feature type="region of interest" description="Disordered" evidence="1">
    <location>
        <begin position="184"/>
        <end position="205"/>
    </location>
</feature>
<gene>
    <name evidence="2" type="ORF">BJ508DRAFT_314269</name>
</gene>
<evidence type="ECO:0000256" key="1">
    <source>
        <dbReference type="SAM" id="MobiDB-lite"/>
    </source>
</evidence>
<accession>A0A3N4HFN4</accession>
<name>A0A3N4HFN4_ASCIM</name>
<protein>
    <submittedName>
        <fullName evidence="2">Uncharacterized protein</fullName>
    </submittedName>
</protein>
<dbReference type="Proteomes" id="UP000275078">
    <property type="component" value="Unassembled WGS sequence"/>
</dbReference>
<organism evidence="2 3">
    <name type="scientific">Ascobolus immersus RN42</name>
    <dbReference type="NCBI Taxonomy" id="1160509"/>
    <lineage>
        <taxon>Eukaryota</taxon>
        <taxon>Fungi</taxon>
        <taxon>Dikarya</taxon>
        <taxon>Ascomycota</taxon>
        <taxon>Pezizomycotina</taxon>
        <taxon>Pezizomycetes</taxon>
        <taxon>Pezizales</taxon>
        <taxon>Ascobolaceae</taxon>
        <taxon>Ascobolus</taxon>
    </lineage>
</organism>
<proteinExistence type="predicted"/>